<dbReference type="SMART" id="SM01032">
    <property type="entry name" value="BHD_3"/>
    <property type="match status" value="1"/>
</dbReference>
<evidence type="ECO:0000256" key="2">
    <source>
        <dbReference type="ARBA" id="ARBA00009525"/>
    </source>
</evidence>
<name>A0ABP0FDA0_CLALP</name>
<evidence type="ECO:0000256" key="3">
    <source>
        <dbReference type="ARBA" id="ARBA00022763"/>
    </source>
</evidence>
<evidence type="ECO:0000256" key="4">
    <source>
        <dbReference type="ARBA" id="ARBA00023125"/>
    </source>
</evidence>
<evidence type="ECO:0000313" key="12">
    <source>
        <dbReference type="Proteomes" id="UP001642483"/>
    </source>
</evidence>
<dbReference type="Pfam" id="PF10404">
    <property type="entry name" value="BHD_2"/>
    <property type="match status" value="1"/>
</dbReference>
<evidence type="ECO:0000259" key="9">
    <source>
        <dbReference type="SMART" id="SM01031"/>
    </source>
</evidence>
<feature type="compositionally biased region" description="Acidic residues" evidence="7">
    <location>
        <begin position="14"/>
        <end position="23"/>
    </location>
</feature>
<feature type="compositionally biased region" description="Basic and acidic residues" evidence="7">
    <location>
        <begin position="436"/>
        <end position="445"/>
    </location>
</feature>
<dbReference type="InterPro" id="IPR018328">
    <property type="entry name" value="Rad4_beta-hairpin_dom3"/>
</dbReference>
<feature type="domain" description="Rad4 beta-hairpin" evidence="9">
    <location>
        <begin position="658"/>
        <end position="713"/>
    </location>
</feature>
<keyword evidence="3" id="KW-0227">DNA damage</keyword>
<accession>A0ABP0FDA0</accession>
<dbReference type="InterPro" id="IPR036985">
    <property type="entry name" value="Transglutaminase-like_sf"/>
</dbReference>
<dbReference type="Gene3D" id="3.30.70.2460">
    <property type="entry name" value="Rad4, beta-hairpin domain BHD3"/>
    <property type="match status" value="1"/>
</dbReference>
<feature type="region of interest" description="Disordered" evidence="7">
    <location>
        <begin position="842"/>
        <end position="891"/>
    </location>
</feature>
<dbReference type="Gene3D" id="2.20.20.110">
    <property type="entry name" value="Rad4, beta-hairpin domain BHD1"/>
    <property type="match status" value="1"/>
</dbReference>
<feature type="region of interest" description="Disordered" evidence="7">
    <location>
        <begin position="253"/>
        <end position="299"/>
    </location>
</feature>
<gene>
    <name evidence="11" type="ORF">CVLEPA_LOCUS5568</name>
</gene>
<evidence type="ECO:0000313" key="11">
    <source>
        <dbReference type="EMBL" id="CAK8676068.1"/>
    </source>
</evidence>
<dbReference type="Pfam" id="PF10403">
    <property type="entry name" value="BHD_1"/>
    <property type="match status" value="1"/>
</dbReference>
<sequence length="891" mass="101593">MPKRKNKSIPEPGSSEDEWEEVEEKNVSIHHEKKDVEIEFDLPDVVLKQQSKKKDKTREWLMIMIKRAFNKGKRELRVNMHKTHLLCLLSIGLQTNKICNDDELKGLCLSLLPTKYIKVYAYNLTKEKISSVFNWVGETFWSKNNVLLKNKGLCDLHKKTDSIAKIVQGTVNAEYKIDIIMIHLLVLRSLGLQARLVMSLQPLPLKIPSEKQELEKANQFQEILQKVREGVSESKFKTKLLSSETQVIPQLDGANDEVKISPRRTRSTQVLKSSGNRMPSKQKNKNNATEKKKKSSSKQCKKLNCKSETIVDSKSGVSAPVLKLNKLRKSTISKYTFSSDDDVCVKSGENYSPATKLSKQAKAAKNKSSNYAQGENDTLAPALKDEPLGMKNSLKSKRLKKKQKSEDTTEVVNSNTELETIKATGHSVRHVRKRKAEKEKLRTSDEESLYSDASSDEDFEEKSVKKKSVKLSNRLPLPKGKSIKTKSPVRNKACKPDQFINQWIEVYLRDVGWLCIDCISGTIDQPKQMEALVSGPLHYVVGFDNEHCVKDVTARYASSWLTTTRKLRIGNVDKDWWRNTLKLFKTKDQVQDQEENEQLETALLTRPLPTSIGAFKSHPLYALRRHLLKYEGIYPPDIPPIGYIRGEEILPRSSVHVLHTREKWLQLALSVKDGEEPYKMVASYLMNKKLNRDSDALSLPLFGKWQTENYKPPVAKNGKVPRNDYGNVDLYKPCMLPIGCVHMRLPSLNLTARKLNIDVATAIVGFDTHHGFPHPVTDGYIACAEHEEILRIAWTEEQAHFAKRAQEKLEQKVYSRWKVLIKGMLALERVRRKYNNTKVEAENEAGGSVAGGGESWQAKRLHEAKKQDQPKKVRRGRKKTKNEEILVGMEI</sequence>
<evidence type="ECO:0000256" key="5">
    <source>
        <dbReference type="ARBA" id="ARBA00023204"/>
    </source>
</evidence>
<dbReference type="InterPro" id="IPR018325">
    <property type="entry name" value="Rad4/PNGase_transGLS-fold"/>
</dbReference>
<dbReference type="NCBIfam" id="TIGR00605">
    <property type="entry name" value="rad4"/>
    <property type="match status" value="1"/>
</dbReference>
<dbReference type="InterPro" id="IPR042488">
    <property type="entry name" value="Rad4_BHD3_sf"/>
</dbReference>
<dbReference type="EMBL" id="CAWYQH010000024">
    <property type="protein sequence ID" value="CAK8676068.1"/>
    <property type="molecule type" value="Genomic_DNA"/>
</dbReference>
<feature type="compositionally biased region" description="Polar residues" evidence="7">
    <location>
        <begin position="267"/>
        <end position="279"/>
    </location>
</feature>
<dbReference type="Pfam" id="PF03835">
    <property type="entry name" value="Rad4"/>
    <property type="match status" value="1"/>
</dbReference>
<feature type="compositionally biased region" description="Basic and acidic residues" evidence="7">
    <location>
        <begin position="860"/>
        <end position="871"/>
    </location>
</feature>
<proteinExistence type="inferred from homology"/>
<dbReference type="SMART" id="SM01031">
    <property type="entry name" value="BHD_2"/>
    <property type="match status" value="1"/>
</dbReference>
<dbReference type="Gene3D" id="3.10.620.30">
    <property type="match status" value="1"/>
</dbReference>
<keyword evidence="6" id="KW-0539">Nucleus</keyword>
<evidence type="ECO:0000256" key="7">
    <source>
        <dbReference type="SAM" id="MobiDB-lite"/>
    </source>
</evidence>
<evidence type="ECO:0000256" key="6">
    <source>
        <dbReference type="ARBA" id="ARBA00023242"/>
    </source>
</evidence>
<dbReference type="Gene3D" id="3.90.260.10">
    <property type="entry name" value="Transglutaminase-like"/>
    <property type="match status" value="1"/>
</dbReference>
<dbReference type="PANTHER" id="PTHR12135">
    <property type="entry name" value="DNA REPAIR PROTEIN XP-C / RAD4"/>
    <property type="match status" value="1"/>
</dbReference>
<feature type="compositionally biased region" description="Low complexity" evidence="7">
    <location>
        <begin position="361"/>
        <end position="373"/>
    </location>
</feature>
<dbReference type="Pfam" id="PF10405">
    <property type="entry name" value="BHD_3"/>
    <property type="match status" value="1"/>
</dbReference>
<dbReference type="InterPro" id="IPR004583">
    <property type="entry name" value="DNA_repair_Rad4"/>
</dbReference>
<feature type="domain" description="Rad4 beta-hairpin" evidence="10">
    <location>
        <begin position="720"/>
        <end position="794"/>
    </location>
</feature>
<feature type="compositionally biased region" description="Acidic residues" evidence="7">
    <location>
        <begin position="446"/>
        <end position="460"/>
    </location>
</feature>
<dbReference type="SMART" id="SM01030">
    <property type="entry name" value="BHD_1"/>
    <property type="match status" value="1"/>
</dbReference>
<feature type="region of interest" description="Disordered" evidence="7">
    <location>
        <begin position="361"/>
        <end position="465"/>
    </location>
</feature>
<reference evidence="11 12" key="1">
    <citation type="submission" date="2024-02" db="EMBL/GenBank/DDBJ databases">
        <authorList>
            <person name="Daric V."/>
            <person name="Darras S."/>
        </authorList>
    </citation>
    <scope>NUCLEOTIDE SEQUENCE [LARGE SCALE GENOMIC DNA]</scope>
</reference>
<comment type="similarity">
    <text evidence="2">Belongs to the XPC family.</text>
</comment>
<feature type="region of interest" description="Disordered" evidence="7">
    <location>
        <begin position="1"/>
        <end position="24"/>
    </location>
</feature>
<comment type="subcellular location">
    <subcellularLocation>
        <location evidence="1">Nucleus</location>
    </subcellularLocation>
</comment>
<dbReference type="InterPro" id="IPR038765">
    <property type="entry name" value="Papain-like_cys_pep_sf"/>
</dbReference>
<dbReference type="Proteomes" id="UP001642483">
    <property type="component" value="Unassembled WGS sequence"/>
</dbReference>
<dbReference type="SUPFAM" id="SSF54001">
    <property type="entry name" value="Cysteine proteinases"/>
    <property type="match status" value="1"/>
</dbReference>
<evidence type="ECO:0000259" key="8">
    <source>
        <dbReference type="SMART" id="SM01030"/>
    </source>
</evidence>
<dbReference type="PANTHER" id="PTHR12135:SF0">
    <property type="entry name" value="DNA REPAIR PROTEIN COMPLEMENTING XP-C CELLS"/>
    <property type="match status" value="1"/>
</dbReference>
<evidence type="ECO:0000256" key="1">
    <source>
        <dbReference type="ARBA" id="ARBA00004123"/>
    </source>
</evidence>
<evidence type="ECO:0000259" key="10">
    <source>
        <dbReference type="SMART" id="SM01032"/>
    </source>
</evidence>
<keyword evidence="12" id="KW-1185">Reference proteome</keyword>
<dbReference type="InterPro" id="IPR018026">
    <property type="entry name" value="DNA_repair_Rad4-like"/>
</dbReference>
<organism evidence="11 12">
    <name type="scientific">Clavelina lepadiformis</name>
    <name type="common">Light-bulb sea squirt</name>
    <name type="synonym">Ascidia lepadiformis</name>
    <dbReference type="NCBI Taxonomy" id="159417"/>
    <lineage>
        <taxon>Eukaryota</taxon>
        <taxon>Metazoa</taxon>
        <taxon>Chordata</taxon>
        <taxon>Tunicata</taxon>
        <taxon>Ascidiacea</taxon>
        <taxon>Aplousobranchia</taxon>
        <taxon>Clavelinidae</taxon>
        <taxon>Clavelina</taxon>
    </lineage>
</organism>
<feature type="compositionally biased region" description="Basic residues" evidence="7">
    <location>
        <begin position="394"/>
        <end position="403"/>
    </location>
</feature>
<protein>
    <submittedName>
        <fullName evidence="11">Uncharacterized protein</fullName>
    </submittedName>
</protein>
<keyword evidence="4" id="KW-0238">DNA-binding</keyword>
<feature type="domain" description="Rad4 beta-hairpin" evidence="8">
    <location>
        <begin position="604"/>
        <end position="656"/>
    </location>
</feature>
<dbReference type="InterPro" id="IPR018327">
    <property type="entry name" value="BHD_2"/>
</dbReference>
<dbReference type="InterPro" id="IPR018326">
    <property type="entry name" value="Rad4_beta-hairpin_dom1"/>
</dbReference>
<keyword evidence="5" id="KW-0234">DNA repair</keyword>
<comment type="caution">
    <text evidence="11">The sequence shown here is derived from an EMBL/GenBank/DDBJ whole genome shotgun (WGS) entry which is preliminary data.</text>
</comment>